<gene>
    <name evidence="3" type="ORF">D0Y65_011659</name>
</gene>
<dbReference type="Gene3D" id="2.160.20.80">
    <property type="entry name" value="E3 ubiquitin-protein ligase SopA"/>
    <property type="match status" value="1"/>
</dbReference>
<reference evidence="3 4" key="1">
    <citation type="submission" date="2018-09" db="EMBL/GenBank/DDBJ databases">
        <title>A high-quality reference genome of wild soybean provides a powerful tool to mine soybean genomes.</title>
        <authorList>
            <person name="Xie M."/>
            <person name="Chung C.Y.L."/>
            <person name="Li M.-W."/>
            <person name="Wong F.-L."/>
            <person name="Chan T.-F."/>
            <person name="Lam H.-M."/>
        </authorList>
    </citation>
    <scope>NUCLEOTIDE SEQUENCE [LARGE SCALE GENOMIC DNA]</scope>
    <source>
        <strain evidence="4">cv. W05</strain>
        <tissue evidence="3">Hypocotyl of etiolated seedlings</tissue>
    </source>
</reference>
<dbReference type="InterPro" id="IPR051082">
    <property type="entry name" value="Pentapeptide-BTB/POZ_domain"/>
</dbReference>
<dbReference type="SUPFAM" id="SSF141571">
    <property type="entry name" value="Pentapeptide repeat-like"/>
    <property type="match status" value="1"/>
</dbReference>
<dbReference type="InterPro" id="IPR003131">
    <property type="entry name" value="T1-type_BTB"/>
</dbReference>
<dbReference type="InterPro" id="IPR001646">
    <property type="entry name" value="5peptide_repeat"/>
</dbReference>
<protein>
    <submittedName>
        <fullName evidence="3">FH protein interacting protein FIP2</fullName>
    </submittedName>
</protein>
<feature type="domain" description="Potassium channel tetramerisation-type BTB" evidence="2">
    <location>
        <begin position="9"/>
        <end position="54"/>
    </location>
</feature>
<sequence length="247" mass="28602">MRWILSLGYVFVDRDGKHFRHILNWLRDGVVPTLEESQYSELLREAEYYQLLGLIDGIHSVLNKKNEDDEFHTELTRTDIIKCIQSEKVRFRGVNLSGLDLSKLDLSYVDFSYACLKNVFFSRANLQCAKFRDVDAEGSIFHNATLREEDVNLLRQIFVVLYWLVHAFRVQIYKDRIMSYSNCTLIITEEKVKVTFRCHVHTHHFDVVFSCKILDFSHPLQSVEGVGGGDGGAEECEDELGAVLEEE</sequence>
<proteinExistence type="predicted"/>
<dbReference type="Pfam" id="PF00805">
    <property type="entry name" value="Pentapeptide"/>
    <property type="match status" value="1"/>
</dbReference>
<dbReference type="GO" id="GO:0051260">
    <property type="term" value="P:protein homooligomerization"/>
    <property type="evidence" value="ECO:0007669"/>
    <property type="project" value="InterPro"/>
</dbReference>
<organism evidence="3 4">
    <name type="scientific">Glycine soja</name>
    <name type="common">Wild soybean</name>
    <dbReference type="NCBI Taxonomy" id="3848"/>
    <lineage>
        <taxon>Eukaryota</taxon>
        <taxon>Viridiplantae</taxon>
        <taxon>Streptophyta</taxon>
        <taxon>Embryophyta</taxon>
        <taxon>Tracheophyta</taxon>
        <taxon>Spermatophyta</taxon>
        <taxon>Magnoliopsida</taxon>
        <taxon>eudicotyledons</taxon>
        <taxon>Gunneridae</taxon>
        <taxon>Pentapetalae</taxon>
        <taxon>rosids</taxon>
        <taxon>fabids</taxon>
        <taxon>Fabales</taxon>
        <taxon>Fabaceae</taxon>
        <taxon>Papilionoideae</taxon>
        <taxon>50 kb inversion clade</taxon>
        <taxon>NPAAA clade</taxon>
        <taxon>indigoferoid/millettioid clade</taxon>
        <taxon>Phaseoleae</taxon>
        <taxon>Glycine</taxon>
        <taxon>Glycine subgen. Soja</taxon>
    </lineage>
</organism>
<evidence type="ECO:0000313" key="4">
    <source>
        <dbReference type="Proteomes" id="UP000289340"/>
    </source>
</evidence>
<dbReference type="Pfam" id="PF02214">
    <property type="entry name" value="BTB_2"/>
    <property type="match status" value="1"/>
</dbReference>
<dbReference type="InterPro" id="IPR011333">
    <property type="entry name" value="SKP1/BTB/POZ_sf"/>
</dbReference>
<evidence type="ECO:0000256" key="1">
    <source>
        <dbReference type="ARBA" id="ARBA00004906"/>
    </source>
</evidence>
<dbReference type="Gene3D" id="3.30.710.10">
    <property type="entry name" value="Potassium Channel Kv1.1, Chain A"/>
    <property type="match status" value="1"/>
</dbReference>
<dbReference type="AlphaFoldDB" id="A0A445KL68"/>
<accession>A0A445KL68</accession>
<dbReference type="SUPFAM" id="SSF54695">
    <property type="entry name" value="POZ domain"/>
    <property type="match status" value="1"/>
</dbReference>
<comment type="caution">
    <text evidence="3">The sequence shown here is derived from an EMBL/GenBank/DDBJ whole genome shotgun (WGS) entry which is preliminary data.</text>
</comment>
<evidence type="ECO:0000259" key="2">
    <source>
        <dbReference type="Pfam" id="PF02214"/>
    </source>
</evidence>
<comment type="pathway">
    <text evidence="1">Protein modification; protein ubiquitination.</text>
</comment>
<dbReference type="PANTHER" id="PTHR14136">
    <property type="entry name" value="BTB_POZ DOMAIN-CONTAINING PROTEIN KCTD9"/>
    <property type="match status" value="1"/>
</dbReference>
<dbReference type="EMBL" id="QZWG01000005">
    <property type="protein sequence ID" value="RZC11554.1"/>
    <property type="molecule type" value="Genomic_DNA"/>
</dbReference>
<evidence type="ECO:0000313" key="3">
    <source>
        <dbReference type="EMBL" id="RZC11554.1"/>
    </source>
</evidence>
<name>A0A445KL68_GLYSO</name>
<dbReference type="Proteomes" id="UP000289340">
    <property type="component" value="Chromosome 5"/>
</dbReference>
<dbReference type="PANTHER" id="PTHR14136:SF17">
    <property type="entry name" value="BTB_POZ DOMAIN-CONTAINING PROTEIN KCTD9"/>
    <property type="match status" value="1"/>
</dbReference>
<keyword evidence="4" id="KW-1185">Reference proteome</keyword>